<evidence type="ECO:0000313" key="2">
    <source>
        <dbReference type="Proteomes" id="UP001060085"/>
    </source>
</evidence>
<name>A0ACC0ANA1_CATRO</name>
<organism evidence="1 2">
    <name type="scientific">Catharanthus roseus</name>
    <name type="common">Madagascar periwinkle</name>
    <name type="synonym">Vinca rosea</name>
    <dbReference type="NCBI Taxonomy" id="4058"/>
    <lineage>
        <taxon>Eukaryota</taxon>
        <taxon>Viridiplantae</taxon>
        <taxon>Streptophyta</taxon>
        <taxon>Embryophyta</taxon>
        <taxon>Tracheophyta</taxon>
        <taxon>Spermatophyta</taxon>
        <taxon>Magnoliopsida</taxon>
        <taxon>eudicotyledons</taxon>
        <taxon>Gunneridae</taxon>
        <taxon>Pentapetalae</taxon>
        <taxon>asterids</taxon>
        <taxon>lamiids</taxon>
        <taxon>Gentianales</taxon>
        <taxon>Apocynaceae</taxon>
        <taxon>Rauvolfioideae</taxon>
        <taxon>Vinceae</taxon>
        <taxon>Catharanthinae</taxon>
        <taxon>Catharanthus</taxon>
    </lineage>
</organism>
<gene>
    <name evidence="1" type="ORF">M9H77_21795</name>
</gene>
<comment type="caution">
    <text evidence="1">The sequence shown here is derived from an EMBL/GenBank/DDBJ whole genome shotgun (WGS) entry which is preliminary data.</text>
</comment>
<sequence length="168" mass="19199">MMNTMKAMIMVPILMNDITLVLTVGMMVIEGGVPRTRASSDDVDRFLTLRVDPFEEGRSTWRVWPNRYLREHRIKLCSGSAALWRDMRGSKPKVGLRADLEERLLWNRALVWCLAGIDYKILELRSDDLDMGSKLCPWSPTVALHVLLNLSMETTLMCLDSLRLSNCA</sequence>
<evidence type="ECO:0000313" key="1">
    <source>
        <dbReference type="EMBL" id="KAI5662472.1"/>
    </source>
</evidence>
<keyword evidence="2" id="KW-1185">Reference proteome</keyword>
<reference evidence="2" key="1">
    <citation type="journal article" date="2023" name="Nat. Plants">
        <title>Single-cell RNA sequencing provides a high-resolution roadmap for understanding the multicellular compartmentation of specialized metabolism.</title>
        <authorList>
            <person name="Sun S."/>
            <person name="Shen X."/>
            <person name="Li Y."/>
            <person name="Li Y."/>
            <person name="Wang S."/>
            <person name="Li R."/>
            <person name="Zhang H."/>
            <person name="Shen G."/>
            <person name="Guo B."/>
            <person name="Wei J."/>
            <person name="Xu J."/>
            <person name="St-Pierre B."/>
            <person name="Chen S."/>
            <person name="Sun C."/>
        </authorList>
    </citation>
    <scope>NUCLEOTIDE SEQUENCE [LARGE SCALE GENOMIC DNA]</scope>
</reference>
<proteinExistence type="predicted"/>
<accession>A0ACC0ANA1</accession>
<dbReference type="EMBL" id="CM044705">
    <property type="protein sequence ID" value="KAI5662472.1"/>
    <property type="molecule type" value="Genomic_DNA"/>
</dbReference>
<dbReference type="Proteomes" id="UP001060085">
    <property type="component" value="Linkage Group LG05"/>
</dbReference>
<protein>
    <submittedName>
        <fullName evidence="1">Uncharacterized protein</fullName>
    </submittedName>
</protein>